<evidence type="ECO:0000256" key="1">
    <source>
        <dbReference type="SAM" id="Phobius"/>
    </source>
</evidence>
<reference evidence="2" key="1">
    <citation type="journal article" date="2012" name="Proc. Natl. Acad. Sci. U.S.A.">
        <title>Antigenic diversity is generated by distinct evolutionary mechanisms in African trypanosome species.</title>
        <authorList>
            <person name="Jackson A.P."/>
            <person name="Berry A."/>
            <person name="Aslett M."/>
            <person name="Allison H.C."/>
            <person name="Burton P."/>
            <person name="Vavrova-Anderson J."/>
            <person name="Brown R."/>
            <person name="Browne H."/>
            <person name="Corton N."/>
            <person name="Hauser H."/>
            <person name="Gamble J."/>
            <person name="Gilderthorp R."/>
            <person name="Marcello L."/>
            <person name="McQuillan J."/>
            <person name="Otto T.D."/>
            <person name="Quail M.A."/>
            <person name="Sanders M.J."/>
            <person name="van Tonder A."/>
            <person name="Ginger M.L."/>
            <person name="Field M.C."/>
            <person name="Barry J.D."/>
            <person name="Hertz-Fowler C."/>
            <person name="Berriman M."/>
        </authorList>
    </citation>
    <scope>NUCLEOTIDE SEQUENCE</scope>
    <source>
        <strain evidence="2">IL3000</strain>
    </source>
</reference>
<sequence>MSHMPHACFWFSSRVWWRTIESVNRCFGIFQNFGIFAISAVYLPPTGWLLIFIACWLALKARRRTTTTKMARPMLPRYLLLDNIARFICTTFSFPSCTQEKEEIEFRCFSLKRKDI</sequence>
<proteinExistence type="predicted"/>
<protein>
    <submittedName>
        <fullName evidence="2">Uncharacterized protein</fullName>
    </submittedName>
</protein>
<keyword evidence="1" id="KW-1133">Transmembrane helix</keyword>
<keyword evidence="1" id="KW-0472">Membrane</keyword>
<gene>
    <name evidence="2" type="ORF">TCIL3000_11_5340</name>
</gene>
<dbReference type="EMBL" id="HE575324">
    <property type="protein sequence ID" value="CCC95120.1"/>
    <property type="molecule type" value="Genomic_DNA"/>
</dbReference>
<accession>G0V0E9</accession>
<evidence type="ECO:0000313" key="2">
    <source>
        <dbReference type="EMBL" id="CCC95120.1"/>
    </source>
</evidence>
<name>G0V0E9_TRYCI</name>
<organism evidence="2">
    <name type="scientific">Trypanosoma congolense (strain IL3000)</name>
    <dbReference type="NCBI Taxonomy" id="1068625"/>
    <lineage>
        <taxon>Eukaryota</taxon>
        <taxon>Discoba</taxon>
        <taxon>Euglenozoa</taxon>
        <taxon>Kinetoplastea</taxon>
        <taxon>Metakinetoplastina</taxon>
        <taxon>Trypanosomatida</taxon>
        <taxon>Trypanosomatidae</taxon>
        <taxon>Trypanosoma</taxon>
        <taxon>Nannomonas</taxon>
    </lineage>
</organism>
<dbReference type="AlphaFoldDB" id="G0V0E9"/>
<keyword evidence="1" id="KW-0812">Transmembrane</keyword>
<feature type="transmembrane region" description="Helical" evidence="1">
    <location>
        <begin position="33"/>
        <end position="59"/>
    </location>
</feature>